<dbReference type="Pfam" id="PF00589">
    <property type="entry name" value="Phage_integrase"/>
    <property type="match status" value="1"/>
</dbReference>
<dbReference type="AlphaFoldDB" id="A0A6N6VPT3"/>
<proteinExistence type="inferred from homology"/>
<feature type="active site" evidence="9">
    <location>
        <position position="277"/>
    </location>
</feature>
<dbReference type="SUPFAM" id="SSF56349">
    <property type="entry name" value="DNA breaking-rejoining enzymes"/>
    <property type="match status" value="1"/>
</dbReference>
<dbReference type="GO" id="GO:0006313">
    <property type="term" value="P:DNA transposition"/>
    <property type="evidence" value="ECO:0007669"/>
    <property type="project" value="UniProtKB-UniRule"/>
</dbReference>
<dbReference type="GO" id="GO:0009037">
    <property type="term" value="F:tyrosine-based site-specific recombinase activity"/>
    <property type="evidence" value="ECO:0007669"/>
    <property type="project" value="UniProtKB-UniRule"/>
</dbReference>
<evidence type="ECO:0000256" key="5">
    <source>
        <dbReference type="ARBA" id="ARBA00022908"/>
    </source>
</evidence>
<dbReference type="Gene3D" id="1.10.150.130">
    <property type="match status" value="1"/>
</dbReference>
<dbReference type="InterPro" id="IPR044068">
    <property type="entry name" value="CB"/>
</dbReference>
<dbReference type="CDD" id="cd00798">
    <property type="entry name" value="INT_XerDC_C"/>
    <property type="match status" value="1"/>
</dbReference>
<keyword evidence="13" id="KW-1185">Reference proteome</keyword>
<keyword evidence="2 9" id="KW-0963">Cytoplasm</keyword>
<feature type="active site" evidence="9">
    <location>
        <position position="206"/>
    </location>
</feature>
<evidence type="ECO:0000256" key="7">
    <source>
        <dbReference type="ARBA" id="ARBA00023172"/>
    </source>
</evidence>
<keyword evidence="6 9" id="KW-0238">DNA-binding</keyword>
<feature type="active site" description="O-(3'-phospho-DNA)-tyrosine intermediate" evidence="9">
    <location>
        <position position="309"/>
    </location>
</feature>
<dbReference type="InterPro" id="IPR050090">
    <property type="entry name" value="Tyrosine_recombinase_XerCD"/>
</dbReference>
<comment type="similarity">
    <text evidence="9">Belongs to the 'phage' integrase family. XerC subfamily.</text>
</comment>
<evidence type="ECO:0000256" key="2">
    <source>
        <dbReference type="ARBA" id="ARBA00022490"/>
    </source>
</evidence>
<dbReference type="GO" id="GO:0051301">
    <property type="term" value="P:cell division"/>
    <property type="evidence" value="ECO:0007669"/>
    <property type="project" value="UniProtKB-KW"/>
</dbReference>
<keyword evidence="3 9" id="KW-0132">Cell division</keyword>
<dbReference type="InterPro" id="IPR023009">
    <property type="entry name" value="Tyrosine_recombinase_XerC/XerD"/>
</dbReference>
<dbReference type="Pfam" id="PF02899">
    <property type="entry name" value="Phage_int_SAM_1"/>
    <property type="match status" value="1"/>
</dbReference>
<keyword evidence="7 9" id="KW-0233">DNA recombination</keyword>
<dbReference type="SUPFAM" id="SSF47823">
    <property type="entry name" value="lambda integrase-like, N-terminal domain"/>
    <property type="match status" value="1"/>
</dbReference>
<evidence type="ECO:0000256" key="3">
    <source>
        <dbReference type="ARBA" id="ARBA00022618"/>
    </source>
</evidence>
<dbReference type="EMBL" id="WESC01000002">
    <property type="protein sequence ID" value="KAB7742197.1"/>
    <property type="molecule type" value="Genomic_DNA"/>
</dbReference>
<keyword evidence="8 9" id="KW-0131">Cell cycle</keyword>
<evidence type="ECO:0000259" key="11">
    <source>
        <dbReference type="PROSITE" id="PS51900"/>
    </source>
</evidence>
<dbReference type="Proteomes" id="UP000468901">
    <property type="component" value="Unassembled WGS sequence"/>
</dbReference>
<dbReference type="PANTHER" id="PTHR30349">
    <property type="entry name" value="PHAGE INTEGRASE-RELATED"/>
    <property type="match status" value="1"/>
</dbReference>
<dbReference type="InterPro" id="IPR002104">
    <property type="entry name" value="Integrase_catalytic"/>
</dbReference>
<dbReference type="InterPro" id="IPR004107">
    <property type="entry name" value="Integrase_SAM-like_N"/>
</dbReference>
<dbReference type="PROSITE" id="PS51898">
    <property type="entry name" value="TYR_RECOMBINASE"/>
    <property type="match status" value="1"/>
</dbReference>
<evidence type="ECO:0000313" key="13">
    <source>
        <dbReference type="Proteomes" id="UP000468901"/>
    </source>
</evidence>
<feature type="active site" evidence="9">
    <location>
        <position position="274"/>
    </location>
</feature>
<feature type="active site" evidence="9">
    <location>
        <position position="300"/>
    </location>
</feature>
<organism evidence="12 13">
    <name type="scientific">Parvibaculum sedimenti</name>
    <dbReference type="NCBI Taxonomy" id="2608632"/>
    <lineage>
        <taxon>Bacteria</taxon>
        <taxon>Pseudomonadati</taxon>
        <taxon>Pseudomonadota</taxon>
        <taxon>Alphaproteobacteria</taxon>
        <taxon>Hyphomicrobiales</taxon>
        <taxon>Parvibaculaceae</taxon>
        <taxon>Parvibaculum</taxon>
    </lineage>
</organism>
<evidence type="ECO:0000256" key="4">
    <source>
        <dbReference type="ARBA" id="ARBA00022829"/>
    </source>
</evidence>
<gene>
    <name evidence="9" type="primary">xerC</name>
    <name evidence="12" type="ORF">F2P47_02700</name>
</gene>
<accession>A0A6N6VPT3</accession>
<evidence type="ECO:0000256" key="8">
    <source>
        <dbReference type="ARBA" id="ARBA00023306"/>
    </source>
</evidence>
<dbReference type="PANTHER" id="PTHR30349:SF90">
    <property type="entry name" value="TYROSINE RECOMBINASE XERD"/>
    <property type="match status" value="1"/>
</dbReference>
<dbReference type="HAMAP" id="MF_01808">
    <property type="entry name" value="Recomb_XerC_XerD"/>
    <property type="match status" value="1"/>
</dbReference>
<reference evidence="12 13" key="1">
    <citation type="submission" date="2019-09" db="EMBL/GenBank/DDBJ databases">
        <title>Parvibaculum sedimenti sp. nov., isolated from sediment.</title>
        <authorList>
            <person name="Wang Y."/>
        </authorList>
    </citation>
    <scope>NUCLEOTIDE SEQUENCE [LARGE SCALE GENOMIC DNA]</scope>
    <source>
        <strain evidence="12 13">HXT-9</strain>
    </source>
</reference>
<evidence type="ECO:0000256" key="6">
    <source>
        <dbReference type="ARBA" id="ARBA00023125"/>
    </source>
</evidence>
<evidence type="ECO:0000259" key="10">
    <source>
        <dbReference type="PROSITE" id="PS51898"/>
    </source>
</evidence>
<protein>
    <recommendedName>
        <fullName evidence="9">Tyrosine recombinase XerC</fullName>
    </recommendedName>
</protein>
<keyword evidence="5 9" id="KW-0229">DNA integration</keyword>
<comment type="function">
    <text evidence="9">Site-specific tyrosine recombinase, which acts by catalyzing the cutting and rejoining of the recombining DNA molecules. The XerC-XerD complex is essential to convert dimers of the bacterial chromosome into monomers to permit their segregation at cell division. It also contributes to the segregational stability of plasmids.</text>
</comment>
<comment type="subcellular location">
    <subcellularLocation>
        <location evidence="1 9">Cytoplasm</location>
    </subcellularLocation>
</comment>
<dbReference type="Gene3D" id="1.10.443.10">
    <property type="entry name" value="Intergrase catalytic core"/>
    <property type="match status" value="1"/>
</dbReference>
<feature type="domain" description="Tyr recombinase" evidence="10">
    <location>
        <begin position="140"/>
        <end position="322"/>
    </location>
</feature>
<feature type="active site" evidence="9">
    <location>
        <position position="183"/>
    </location>
</feature>
<sequence length="330" mass="36321">MARAAAGPLTGAHAPTPDEAAASIAAASDLRLEFRSWYSHLMAERRASPATLVSYLRDLTRFFEFLTDHLGGPADLDALRKLELRDFRAFLTLRRNEGLQSRSLARALSSIRSFFRFLDRGGIVSNAALTALRSPKIPHAIPKPLTPDAALTLIDEASERDGTPWIAARDAAILTLLYGCGLRIAEALSLNKSDAPLRDTLRVIGKGRKERMVPVLAVAREAVDDYLRLCPFGLMPDDPLFVGARGKRVDQRIVREVVIQLRRRLGLADTVTPHALRHSFATHLLAGGGDLRTIQELLGHASLSTTQMYTEVDSQRLLDVYDKAHPRAGH</sequence>
<evidence type="ECO:0000313" key="12">
    <source>
        <dbReference type="EMBL" id="KAB7742197.1"/>
    </source>
</evidence>
<evidence type="ECO:0000256" key="1">
    <source>
        <dbReference type="ARBA" id="ARBA00004496"/>
    </source>
</evidence>
<dbReference type="GO" id="GO:0003677">
    <property type="term" value="F:DNA binding"/>
    <property type="evidence" value="ECO:0007669"/>
    <property type="project" value="UniProtKB-UniRule"/>
</dbReference>
<evidence type="ECO:0000256" key="9">
    <source>
        <dbReference type="HAMAP-Rule" id="MF_01808"/>
    </source>
</evidence>
<name>A0A6N6VPT3_9HYPH</name>
<comment type="caution">
    <text evidence="12">The sequence shown here is derived from an EMBL/GenBank/DDBJ whole genome shotgun (WGS) entry which is preliminary data.</text>
</comment>
<keyword evidence="4 9" id="KW-0159">Chromosome partition</keyword>
<dbReference type="GO" id="GO:0005737">
    <property type="term" value="C:cytoplasm"/>
    <property type="evidence" value="ECO:0007669"/>
    <property type="project" value="UniProtKB-SubCell"/>
</dbReference>
<feature type="domain" description="Core-binding (CB)" evidence="11">
    <location>
        <begin position="25"/>
        <end position="119"/>
    </location>
</feature>
<dbReference type="InterPro" id="IPR013762">
    <property type="entry name" value="Integrase-like_cat_sf"/>
</dbReference>
<dbReference type="GO" id="GO:0007059">
    <property type="term" value="P:chromosome segregation"/>
    <property type="evidence" value="ECO:0007669"/>
    <property type="project" value="UniProtKB-UniRule"/>
</dbReference>
<dbReference type="InterPro" id="IPR010998">
    <property type="entry name" value="Integrase_recombinase_N"/>
</dbReference>
<dbReference type="RefSeq" id="WP_152214619.1">
    <property type="nucleotide sequence ID" value="NZ_JBAQYD010000160.1"/>
</dbReference>
<dbReference type="InterPro" id="IPR011010">
    <property type="entry name" value="DNA_brk_join_enz"/>
</dbReference>
<dbReference type="PROSITE" id="PS51900">
    <property type="entry name" value="CB"/>
    <property type="match status" value="1"/>
</dbReference>
<comment type="subunit">
    <text evidence="9">Forms a cyclic heterotetrameric complex composed of two molecules of XerC and two molecules of XerD.</text>
</comment>